<dbReference type="Proteomes" id="UP000187209">
    <property type="component" value="Unassembled WGS sequence"/>
</dbReference>
<name>A0A1R2ANA7_9CILI</name>
<proteinExistence type="predicted"/>
<sequence length="645" mass="75154">MKDITLFCFNCKYMFNLNANSRYPMEGGYCITCVHQFIENPRNVSEVFITKLKNELLTPSCHDFSDIEEAYRLHAYSIDINTLKIYCEKHHPGPENCANLEINPARLVLEGLLRNALDTGLYPKEYNQDFKQKIYDDYTVTDMHFSLCKKLMYDSNIPLCWVHLTPAIYLDSVEFHFQCELCKNNKSIVYADEDGIDNLYTIALNICANAKTTAFNSTVLKLFHGTNQENNYLKNFFLEMRQVVEESRLGLVKWPRCLLCKQQFSIGERHPIMLHDEERHEICYKCFIARKEFICPIDFTPYDMNRKPVSDLKILFSISARSCAMGHDSGKFSYKLHNFPYLINCGHQICEICYKNYLQTNAIICNCGQTCDIRTAQLDDNLLYKIKYLEMFCEVPDHREAPIKCFNNDDIIPCCYKCKPHPKYASKVTPELFSKNLYKKLWENANSIESELFIQGRSNYILLTMNKRYQLYKYMTSPCKNIMRFNEIRPSVEEPLVDWHVLGDEDIIFEIKSNTKFELWGLIIGKSRTRDAKIAVKINGQMLFQGNNPKSNDFDDKIFEAKFVKPCFVEKEIACEIELGEAGYFHGYVDLRSNERNSAMSINLDVDCWIKFNFNKATRGENNYGGPILGVIISSFTLPLEQERN</sequence>
<comment type="caution">
    <text evidence="1">The sequence shown here is derived from an EMBL/GenBank/DDBJ whole genome shotgun (WGS) entry which is preliminary data.</text>
</comment>
<evidence type="ECO:0000313" key="2">
    <source>
        <dbReference type="Proteomes" id="UP000187209"/>
    </source>
</evidence>
<accession>A0A1R2ANA7</accession>
<evidence type="ECO:0000313" key="1">
    <source>
        <dbReference type="EMBL" id="OMJ66004.1"/>
    </source>
</evidence>
<keyword evidence="2" id="KW-1185">Reference proteome</keyword>
<evidence type="ECO:0008006" key="3">
    <source>
        <dbReference type="Google" id="ProtNLM"/>
    </source>
</evidence>
<dbReference type="EMBL" id="MPUH01001854">
    <property type="protein sequence ID" value="OMJ66004.1"/>
    <property type="molecule type" value="Genomic_DNA"/>
</dbReference>
<protein>
    <recommendedName>
        <fullName evidence="3">RING-type domain-containing protein</fullName>
    </recommendedName>
</protein>
<dbReference type="AlphaFoldDB" id="A0A1R2ANA7"/>
<gene>
    <name evidence="1" type="ORF">SteCoe_37307</name>
</gene>
<organism evidence="1 2">
    <name type="scientific">Stentor coeruleus</name>
    <dbReference type="NCBI Taxonomy" id="5963"/>
    <lineage>
        <taxon>Eukaryota</taxon>
        <taxon>Sar</taxon>
        <taxon>Alveolata</taxon>
        <taxon>Ciliophora</taxon>
        <taxon>Postciliodesmatophora</taxon>
        <taxon>Heterotrichea</taxon>
        <taxon>Heterotrichida</taxon>
        <taxon>Stentoridae</taxon>
        <taxon>Stentor</taxon>
    </lineage>
</organism>
<reference evidence="1 2" key="1">
    <citation type="submission" date="2016-11" db="EMBL/GenBank/DDBJ databases">
        <title>The macronuclear genome of Stentor coeruleus: a giant cell with tiny introns.</title>
        <authorList>
            <person name="Slabodnick M."/>
            <person name="Ruby J.G."/>
            <person name="Reiff S.B."/>
            <person name="Swart E.C."/>
            <person name="Gosai S."/>
            <person name="Prabakaran S."/>
            <person name="Witkowska E."/>
            <person name="Larue G.E."/>
            <person name="Fisher S."/>
            <person name="Freeman R.M."/>
            <person name="Gunawardena J."/>
            <person name="Chu W."/>
            <person name="Stover N.A."/>
            <person name="Gregory B.D."/>
            <person name="Nowacki M."/>
            <person name="Derisi J."/>
            <person name="Roy S.W."/>
            <person name="Marshall W.F."/>
            <person name="Sood P."/>
        </authorList>
    </citation>
    <scope>NUCLEOTIDE SEQUENCE [LARGE SCALE GENOMIC DNA]</scope>
    <source>
        <strain evidence="1">WM001</strain>
    </source>
</reference>